<keyword evidence="1" id="KW-0472">Membrane</keyword>
<evidence type="ECO:0008006" key="4">
    <source>
        <dbReference type="Google" id="ProtNLM"/>
    </source>
</evidence>
<dbReference type="AlphaFoldDB" id="A0A1H1MUF5"/>
<keyword evidence="1" id="KW-1133">Transmembrane helix</keyword>
<evidence type="ECO:0000256" key="1">
    <source>
        <dbReference type="SAM" id="Phobius"/>
    </source>
</evidence>
<feature type="transmembrane region" description="Helical" evidence="1">
    <location>
        <begin position="68"/>
        <end position="92"/>
    </location>
</feature>
<sequence>MTAGVLGPDARVIADRVLRGEAVALRGRAAPGVLMLLGGAAFAVASAALVIGPLSSLPFGSSRWDSPFVVLVGLVGVAFFGVVGVSTGLHVLAHRRRALVLEPHGLRHHGGDLVPWREIGAAAIAHTGKRGKGRQLLLHVSPAGQRPWLTGAAPLARWMHRLNRGTMPVPELARLEPAEVGALIAIAQSRSGDWPR</sequence>
<keyword evidence="1" id="KW-0812">Transmembrane</keyword>
<protein>
    <recommendedName>
        <fullName evidence="4">PH domain-containing protein</fullName>
    </recommendedName>
</protein>
<proteinExistence type="predicted"/>
<evidence type="ECO:0000313" key="2">
    <source>
        <dbReference type="EMBL" id="SDR90384.1"/>
    </source>
</evidence>
<dbReference type="EMBL" id="LT629734">
    <property type="protein sequence ID" value="SDR90384.1"/>
    <property type="molecule type" value="Genomic_DNA"/>
</dbReference>
<dbReference type="STRING" id="684552.SAMN04489719_1085"/>
<gene>
    <name evidence="2" type="ORF">SAMN04489719_1085</name>
</gene>
<keyword evidence="3" id="KW-1185">Reference proteome</keyword>
<accession>A0A1H1MUF5</accession>
<feature type="transmembrane region" description="Helical" evidence="1">
    <location>
        <begin position="33"/>
        <end position="56"/>
    </location>
</feature>
<reference evidence="3" key="1">
    <citation type="submission" date="2016-10" db="EMBL/GenBank/DDBJ databases">
        <authorList>
            <person name="Varghese N."/>
            <person name="Submissions S."/>
        </authorList>
    </citation>
    <scope>NUCLEOTIDE SEQUENCE [LARGE SCALE GENOMIC DNA]</scope>
    <source>
        <strain evidence="3">DSM 22965</strain>
    </source>
</reference>
<name>A0A1H1MUF5_9MICO</name>
<evidence type="ECO:0000313" key="3">
    <source>
        <dbReference type="Proteomes" id="UP000199649"/>
    </source>
</evidence>
<dbReference type="Proteomes" id="UP000199649">
    <property type="component" value="Chromosome I"/>
</dbReference>
<organism evidence="2 3">
    <name type="scientific">Agrococcus carbonis</name>
    <dbReference type="NCBI Taxonomy" id="684552"/>
    <lineage>
        <taxon>Bacteria</taxon>
        <taxon>Bacillati</taxon>
        <taxon>Actinomycetota</taxon>
        <taxon>Actinomycetes</taxon>
        <taxon>Micrococcales</taxon>
        <taxon>Microbacteriaceae</taxon>
        <taxon>Agrococcus</taxon>
    </lineage>
</organism>